<keyword evidence="3" id="KW-1185">Reference proteome</keyword>
<feature type="region of interest" description="Disordered" evidence="1">
    <location>
        <begin position="46"/>
        <end position="67"/>
    </location>
</feature>
<evidence type="ECO:0000256" key="1">
    <source>
        <dbReference type="SAM" id="MobiDB-lite"/>
    </source>
</evidence>
<feature type="compositionally biased region" description="Polar residues" evidence="1">
    <location>
        <begin position="48"/>
        <end position="58"/>
    </location>
</feature>
<evidence type="ECO:0000313" key="3">
    <source>
        <dbReference type="Proteomes" id="UP000198211"/>
    </source>
</evidence>
<sequence>KKAGRGDGGQEDESLRRSRRKQGLPPLVSKDLDVVVQESLAMKKAAQDTETAVAQGQPVSKPAARDDQALSSVASLEAPLYSESKKIVRRTVVRVKLEPTSVPGAAELSLATQATSGPAGPESSQADALAKTYVAHQVHRWEQVSSGRVFPPQVVYAWSEVPDYASWFEAAKAVSDFVLQQACLDNRDEAWISELRSERRGFGRVQDLAVTQVPVTLLKARQCAAVLQTLFFKAGFQFNNVVLEWFRTHAVNVGLDQIRFVTETIQCLFAVEFIEWKKPTVGVPC</sequence>
<accession>A0A225VIU1</accession>
<evidence type="ECO:0000313" key="2">
    <source>
        <dbReference type="EMBL" id="OWZ04768.1"/>
    </source>
</evidence>
<comment type="caution">
    <text evidence="2">The sequence shown here is derived from an EMBL/GenBank/DDBJ whole genome shotgun (WGS) entry which is preliminary data.</text>
</comment>
<gene>
    <name evidence="2" type="ORF">PHMEG_00023273</name>
</gene>
<feature type="region of interest" description="Disordered" evidence="1">
    <location>
        <begin position="1"/>
        <end position="30"/>
    </location>
</feature>
<organism evidence="2 3">
    <name type="scientific">Phytophthora megakarya</name>
    <dbReference type="NCBI Taxonomy" id="4795"/>
    <lineage>
        <taxon>Eukaryota</taxon>
        <taxon>Sar</taxon>
        <taxon>Stramenopiles</taxon>
        <taxon>Oomycota</taxon>
        <taxon>Peronosporomycetes</taxon>
        <taxon>Peronosporales</taxon>
        <taxon>Peronosporaceae</taxon>
        <taxon>Phytophthora</taxon>
    </lineage>
</organism>
<dbReference type="EMBL" id="NBNE01004783">
    <property type="protein sequence ID" value="OWZ04768.1"/>
    <property type="molecule type" value="Genomic_DNA"/>
</dbReference>
<feature type="non-terminal residue" evidence="2">
    <location>
        <position position="1"/>
    </location>
</feature>
<reference evidence="3" key="1">
    <citation type="submission" date="2017-03" db="EMBL/GenBank/DDBJ databases">
        <title>Phytopthora megakarya and P. palmivora, two closely related causual agents of cacao black pod achieved similar genome size and gene model numbers by different mechanisms.</title>
        <authorList>
            <person name="Ali S."/>
            <person name="Shao J."/>
            <person name="Larry D.J."/>
            <person name="Kronmiller B."/>
            <person name="Shen D."/>
            <person name="Strem M.D."/>
            <person name="Melnick R.L."/>
            <person name="Guiltinan M.J."/>
            <person name="Tyler B.M."/>
            <person name="Meinhardt L.W."/>
            <person name="Bailey B.A."/>
        </authorList>
    </citation>
    <scope>NUCLEOTIDE SEQUENCE [LARGE SCALE GENOMIC DNA]</scope>
    <source>
        <strain evidence="3">zdho120</strain>
    </source>
</reference>
<dbReference type="AlphaFoldDB" id="A0A225VIU1"/>
<dbReference type="Proteomes" id="UP000198211">
    <property type="component" value="Unassembled WGS sequence"/>
</dbReference>
<protein>
    <submittedName>
        <fullName evidence="2">Uncharacterized protein</fullName>
    </submittedName>
</protein>
<name>A0A225VIU1_9STRA</name>
<proteinExistence type="predicted"/>